<keyword evidence="14" id="KW-1185">Reference proteome</keyword>
<accession>A0A5J9U8L2</accession>
<keyword evidence="1" id="KW-0723">Serine/threonine-protein kinase</keyword>
<dbReference type="Gramene" id="TVU20062">
    <property type="protein sequence ID" value="TVU20062"/>
    <property type="gene ID" value="EJB05_36249"/>
</dbReference>
<evidence type="ECO:0000256" key="9">
    <source>
        <dbReference type="SAM" id="MobiDB-lite"/>
    </source>
</evidence>
<dbReference type="Gene3D" id="3.30.200.20">
    <property type="entry name" value="Phosphorylase Kinase, domain 1"/>
    <property type="match status" value="1"/>
</dbReference>
<dbReference type="CDD" id="cd14066">
    <property type="entry name" value="STKc_IRAK"/>
    <property type="match status" value="1"/>
</dbReference>
<evidence type="ECO:0000256" key="3">
    <source>
        <dbReference type="ARBA" id="ARBA00022729"/>
    </source>
</evidence>
<protein>
    <recommendedName>
        <fullName evidence="15">Non-specific serine/threonine protein kinase</fullName>
    </recommendedName>
</protein>
<sequence length="686" mass="75089">MIFLPAKTSRSGRGEARRTRRSPPSPVALKLDTTGAVPELVLWNGSTKVWRSGPWDGTRFTGVLDAAPNSSYVDDDQGVAFGFQNAFQARNSSTLSRLVLNASGDAGSGLLQRWTWSESEAGGAWNHQCDAVSRCGPNAVCNASSVPLCSCLQGFTQRSPALSPWDGCELKTSLDCANGTDEFTVVRNVMVPDTGSAVVDHGASSLEQCRKTCLRNCSCTAYATLNASSCIMWTSDLADLRVFPDSGQDLYVRVATGDFSTFHFTPPHANASHIHPPTKSMKKARIIISTVTSIAALAILALTGLFIWRAKARKSGNGDLELPMYDLKTIQAATEDFSINNKLGEGTVNLGQFHRLYDINLGEGGFGPVYKVTVSIYNMLVAKGKLEDGQEIAVKTLSRTSRQGIDQFKNEVMLIAKLQHRNLVRLVGCCSAGEENMLICEYMPNKSLDYFLFGTDRTPSMPLDWQTRYHIIDGIARGLLYLQQDYRYRILHRDLKPSNILLDKDMIPKISDFGLARMFGAADTEIKTANMAGTLGYMAPELKFGVFSVKSDVFSFGVIVMEIIAGKKNRAPYGHSRNLNLVEHAWRLWNEGKGLDIVDDILKDGSFSADEVLKCIRVGLLCVQASAEDRPEMSEVLHMLASSDTSALQNPNPPGFAPRRDTEDTQPSRTDGSVADSMTSTLIEGR</sequence>
<dbReference type="InterPro" id="IPR003609">
    <property type="entry name" value="Pan_app"/>
</dbReference>
<keyword evidence="4" id="KW-0547">Nucleotide-binding</keyword>
<proteinExistence type="predicted"/>
<keyword evidence="8" id="KW-0325">Glycoprotein</keyword>
<evidence type="ECO:0000256" key="5">
    <source>
        <dbReference type="ARBA" id="ARBA00022777"/>
    </source>
</evidence>
<dbReference type="AlphaFoldDB" id="A0A5J9U8L2"/>
<dbReference type="EMBL" id="RWGY01000029">
    <property type="protein sequence ID" value="TVU20062.1"/>
    <property type="molecule type" value="Genomic_DNA"/>
</dbReference>
<dbReference type="InterPro" id="IPR000719">
    <property type="entry name" value="Prot_kinase_dom"/>
</dbReference>
<evidence type="ECO:0000256" key="1">
    <source>
        <dbReference type="ARBA" id="ARBA00022527"/>
    </source>
</evidence>
<feature type="region of interest" description="Disordered" evidence="9">
    <location>
        <begin position="643"/>
        <end position="686"/>
    </location>
</feature>
<dbReference type="Pfam" id="PF00954">
    <property type="entry name" value="S_locus_glycop"/>
    <property type="match status" value="1"/>
</dbReference>
<keyword evidence="10" id="KW-0472">Membrane</keyword>
<dbReference type="GO" id="GO:0048544">
    <property type="term" value="P:recognition of pollen"/>
    <property type="evidence" value="ECO:0007669"/>
    <property type="project" value="InterPro"/>
</dbReference>
<dbReference type="PROSITE" id="PS50011">
    <property type="entry name" value="PROTEIN_KINASE_DOM"/>
    <property type="match status" value="1"/>
</dbReference>
<keyword evidence="2" id="KW-0808">Transferase</keyword>
<gene>
    <name evidence="13" type="ORF">EJB05_36249</name>
</gene>
<keyword evidence="5" id="KW-0418">Kinase</keyword>
<dbReference type="SMART" id="SM00220">
    <property type="entry name" value="S_TKc"/>
    <property type="match status" value="1"/>
</dbReference>
<dbReference type="Pfam" id="PF08276">
    <property type="entry name" value="PAN_2"/>
    <property type="match status" value="1"/>
</dbReference>
<evidence type="ECO:0000256" key="4">
    <source>
        <dbReference type="ARBA" id="ARBA00022741"/>
    </source>
</evidence>
<evidence type="ECO:0008006" key="15">
    <source>
        <dbReference type="Google" id="ProtNLM"/>
    </source>
</evidence>
<dbReference type="FunFam" id="1.10.510.10:FF:000060">
    <property type="entry name" value="G-type lectin S-receptor-like serine/threonine-protein kinase"/>
    <property type="match status" value="1"/>
</dbReference>
<evidence type="ECO:0000256" key="6">
    <source>
        <dbReference type="ARBA" id="ARBA00022840"/>
    </source>
</evidence>
<dbReference type="Proteomes" id="UP000324897">
    <property type="component" value="Chromosome 7"/>
</dbReference>
<feature type="domain" description="Protein kinase" evidence="11">
    <location>
        <begin position="355"/>
        <end position="641"/>
    </location>
</feature>
<dbReference type="PROSITE" id="PS50948">
    <property type="entry name" value="PAN"/>
    <property type="match status" value="1"/>
</dbReference>
<evidence type="ECO:0000259" key="12">
    <source>
        <dbReference type="PROSITE" id="PS50948"/>
    </source>
</evidence>
<dbReference type="GO" id="GO:0004674">
    <property type="term" value="F:protein serine/threonine kinase activity"/>
    <property type="evidence" value="ECO:0007669"/>
    <property type="project" value="UniProtKB-KW"/>
</dbReference>
<dbReference type="PANTHER" id="PTHR27002">
    <property type="entry name" value="RECEPTOR-LIKE SERINE/THREONINE-PROTEIN KINASE SD1-8"/>
    <property type="match status" value="1"/>
</dbReference>
<evidence type="ECO:0000256" key="7">
    <source>
        <dbReference type="ARBA" id="ARBA00023157"/>
    </source>
</evidence>
<keyword evidence="3" id="KW-0732">Signal</keyword>
<keyword evidence="10" id="KW-0812">Transmembrane</keyword>
<dbReference type="Gene3D" id="1.10.510.10">
    <property type="entry name" value="Transferase(Phosphotransferase) domain 1"/>
    <property type="match status" value="1"/>
</dbReference>
<feature type="non-terminal residue" evidence="13">
    <location>
        <position position="1"/>
    </location>
</feature>
<keyword evidence="10" id="KW-1133">Transmembrane helix</keyword>
<feature type="region of interest" description="Disordered" evidence="9">
    <location>
        <begin position="1"/>
        <end position="28"/>
    </location>
</feature>
<dbReference type="GO" id="GO:0005886">
    <property type="term" value="C:plasma membrane"/>
    <property type="evidence" value="ECO:0007669"/>
    <property type="project" value="TreeGrafter"/>
</dbReference>
<evidence type="ECO:0000313" key="13">
    <source>
        <dbReference type="EMBL" id="TVU20062.1"/>
    </source>
</evidence>
<evidence type="ECO:0000256" key="8">
    <source>
        <dbReference type="ARBA" id="ARBA00023180"/>
    </source>
</evidence>
<organism evidence="13 14">
    <name type="scientific">Eragrostis curvula</name>
    <name type="common">weeping love grass</name>
    <dbReference type="NCBI Taxonomy" id="38414"/>
    <lineage>
        <taxon>Eukaryota</taxon>
        <taxon>Viridiplantae</taxon>
        <taxon>Streptophyta</taxon>
        <taxon>Embryophyta</taxon>
        <taxon>Tracheophyta</taxon>
        <taxon>Spermatophyta</taxon>
        <taxon>Magnoliopsida</taxon>
        <taxon>Liliopsida</taxon>
        <taxon>Poales</taxon>
        <taxon>Poaceae</taxon>
        <taxon>PACMAD clade</taxon>
        <taxon>Chloridoideae</taxon>
        <taxon>Eragrostideae</taxon>
        <taxon>Eragrostidinae</taxon>
        <taxon>Eragrostis</taxon>
    </lineage>
</organism>
<evidence type="ECO:0000259" key="11">
    <source>
        <dbReference type="PROSITE" id="PS50011"/>
    </source>
</evidence>
<dbReference type="GO" id="GO:0005524">
    <property type="term" value="F:ATP binding"/>
    <property type="evidence" value="ECO:0007669"/>
    <property type="project" value="UniProtKB-KW"/>
</dbReference>
<evidence type="ECO:0000256" key="2">
    <source>
        <dbReference type="ARBA" id="ARBA00022679"/>
    </source>
</evidence>
<dbReference type="InterPro" id="IPR008271">
    <property type="entry name" value="Ser/Thr_kinase_AS"/>
</dbReference>
<name>A0A5J9U8L2_9POAL</name>
<dbReference type="InterPro" id="IPR000858">
    <property type="entry name" value="S_locus_glycoprot_dom"/>
</dbReference>
<reference evidence="13 14" key="1">
    <citation type="journal article" date="2019" name="Sci. Rep.">
        <title>A high-quality genome of Eragrostis curvula grass provides insights into Poaceae evolution and supports new strategies to enhance forage quality.</title>
        <authorList>
            <person name="Carballo J."/>
            <person name="Santos B.A.C.M."/>
            <person name="Zappacosta D."/>
            <person name="Garbus I."/>
            <person name="Selva J.P."/>
            <person name="Gallo C.A."/>
            <person name="Diaz A."/>
            <person name="Albertini E."/>
            <person name="Caccamo M."/>
            <person name="Echenique V."/>
        </authorList>
    </citation>
    <scope>NUCLEOTIDE SEQUENCE [LARGE SCALE GENOMIC DNA]</scope>
    <source>
        <strain evidence="14">cv. Victoria</strain>
        <tissue evidence="13">Leaf</tissue>
    </source>
</reference>
<dbReference type="SMART" id="SM00473">
    <property type="entry name" value="PAN_AP"/>
    <property type="match status" value="1"/>
</dbReference>
<keyword evidence="6" id="KW-0067">ATP-binding</keyword>
<keyword evidence="7" id="KW-1015">Disulfide bond</keyword>
<feature type="compositionally biased region" description="Polar residues" evidence="9">
    <location>
        <begin position="665"/>
        <end position="686"/>
    </location>
</feature>
<evidence type="ECO:0000256" key="10">
    <source>
        <dbReference type="SAM" id="Phobius"/>
    </source>
</evidence>
<feature type="transmembrane region" description="Helical" evidence="10">
    <location>
        <begin position="286"/>
        <end position="308"/>
    </location>
</feature>
<dbReference type="InterPro" id="IPR011009">
    <property type="entry name" value="Kinase-like_dom_sf"/>
</dbReference>
<dbReference type="PROSITE" id="PS00108">
    <property type="entry name" value="PROTEIN_KINASE_ST"/>
    <property type="match status" value="1"/>
</dbReference>
<feature type="domain" description="Apple" evidence="12">
    <location>
        <begin position="176"/>
        <end position="255"/>
    </location>
</feature>
<dbReference type="FunFam" id="3.30.200.20:FF:000924">
    <property type="entry name" value="Uncharacterized protein"/>
    <property type="match status" value="1"/>
</dbReference>
<dbReference type="Pfam" id="PF07714">
    <property type="entry name" value="PK_Tyr_Ser-Thr"/>
    <property type="match status" value="1"/>
</dbReference>
<dbReference type="InterPro" id="IPR001245">
    <property type="entry name" value="Ser-Thr/Tyr_kinase_cat_dom"/>
</dbReference>
<dbReference type="OrthoDB" id="10261027at2759"/>
<evidence type="ECO:0000313" key="14">
    <source>
        <dbReference type="Proteomes" id="UP000324897"/>
    </source>
</evidence>
<dbReference type="PANTHER" id="PTHR27002:SF852">
    <property type="entry name" value="RECEPTOR-LIKE SERINE_THREONINE-PROTEIN KINASE"/>
    <property type="match status" value="1"/>
</dbReference>
<dbReference type="SUPFAM" id="SSF56112">
    <property type="entry name" value="Protein kinase-like (PK-like)"/>
    <property type="match status" value="1"/>
</dbReference>
<comment type="caution">
    <text evidence="13">The sequence shown here is derived from an EMBL/GenBank/DDBJ whole genome shotgun (WGS) entry which is preliminary data.</text>
</comment>
<dbReference type="CDD" id="cd01098">
    <property type="entry name" value="PAN_AP_plant"/>
    <property type="match status" value="1"/>
</dbReference>